<evidence type="ECO:0000313" key="5">
    <source>
        <dbReference type="EMBL" id="HFB55306.1"/>
    </source>
</evidence>
<organism evidence="5">
    <name type="scientific">Hellea balneolensis</name>
    <dbReference type="NCBI Taxonomy" id="287478"/>
    <lineage>
        <taxon>Bacteria</taxon>
        <taxon>Pseudomonadati</taxon>
        <taxon>Pseudomonadota</taxon>
        <taxon>Alphaproteobacteria</taxon>
        <taxon>Maricaulales</taxon>
        <taxon>Robiginitomaculaceae</taxon>
        <taxon>Hellea</taxon>
    </lineage>
</organism>
<dbReference type="Pfam" id="PF01593">
    <property type="entry name" value="Amino_oxidase"/>
    <property type="match status" value="1"/>
</dbReference>
<evidence type="ECO:0000259" key="4">
    <source>
        <dbReference type="Pfam" id="PF01593"/>
    </source>
</evidence>
<proteinExistence type="predicted"/>
<dbReference type="AlphaFoldDB" id="A0A7C3C9V1"/>
<dbReference type="InterPro" id="IPR036188">
    <property type="entry name" value="FAD/NAD-bd_sf"/>
</dbReference>
<protein>
    <recommendedName>
        <fullName evidence="3">Pyridine nucleotide-disulfide oxidoreductase domain-containing protein 2</fullName>
    </recommendedName>
</protein>
<comment type="subunit">
    <text evidence="2">Interacts with COX5B; this interaction may contribute to localize PYROXD2 to the inner face of the inner mitochondrial membrane.</text>
</comment>
<name>A0A7C3C9V1_9PROT</name>
<dbReference type="Proteomes" id="UP000886042">
    <property type="component" value="Unassembled WGS sequence"/>
</dbReference>
<dbReference type="PANTHER" id="PTHR10668">
    <property type="entry name" value="PHYTOENE DEHYDROGENASE"/>
    <property type="match status" value="1"/>
</dbReference>
<gene>
    <name evidence="5" type="ORF">ENJ46_05225</name>
</gene>
<dbReference type="SUPFAM" id="SSF51905">
    <property type="entry name" value="FAD/NAD(P)-binding domain"/>
    <property type="match status" value="1"/>
</dbReference>
<evidence type="ECO:0000256" key="2">
    <source>
        <dbReference type="ARBA" id="ARBA00038825"/>
    </source>
</evidence>
<dbReference type="InterPro" id="IPR002937">
    <property type="entry name" value="Amino_oxidase"/>
</dbReference>
<comment type="function">
    <text evidence="1">Probable oxidoreductase that may play a role as regulator of mitochondrial function.</text>
</comment>
<dbReference type="EMBL" id="DRMN01000343">
    <property type="protein sequence ID" value="HFB55306.1"/>
    <property type="molecule type" value="Genomic_DNA"/>
</dbReference>
<evidence type="ECO:0000256" key="3">
    <source>
        <dbReference type="ARBA" id="ARBA00040298"/>
    </source>
</evidence>
<feature type="domain" description="Amine oxidase" evidence="4">
    <location>
        <begin position="18"/>
        <end position="326"/>
    </location>
</feature>
<accession>A0A7C3C9V1</accession>
<dbReference type="PANTHER" id="PTHR10668:SF103">
    <property type="entry name" value="PYRIDINE NUCLEOTIDE-DISULFIDE OXIDOREDUCTASE DOMAIN-CONTAINING PROTEIN 2"/>
    <property type="match status" value="1"/>
</dbReference>
<feature type="non-terminal residue" evidence="5">
    <location>
        <position position="529"/>
    </location>
</feature>
<evidence type="ECO:0000256" key="1">
    <source>
        <dbReference type="ARBA" id="ARBA00037217"/>
    </source>
</evidence>
<sequence length="529" mass="57259">MGQAKQYDVIIVGGGHNGLVCAFYLARAGRKVCVLERSPVVGGAAITEEFYRDDAGGYKNSTASYTVSLLQPKIIKDMQLETYGLEIVLRKIDNFLPYHNGHLLAGRDGLTLAEITRHSEKDAQNYPRYEAALKGIVTLLRKFLLVAPPNAGGGLGDVLALLNLGRKMGKLSLETQRDLLDFFTKSAGEILDQYFENDAVKALFGFDAIVGHFASPYEPGSAYVLLHHVFGEVNGVSGAWGHAIGGMGAITQAMQRACAQQGVDIITDCPVEEILTTGDKVVGVRTAEKTFHAPRIAASVHPKILYEQLLDASVLPEDFKDRIKHYTSHSGTFRMNVALDALPKFIHAPAGQDYLTAGIIIAPSLAYMDDAWRSAKDKGWSENPIIEMLIPTTLDTTLAPKGQHVASLFCQQFAFDLPQGKVWDVEREGVADHIIKTVDRHAPGFARSILGRQILSPCDLEGKFGLVGGDIFHGRMSLDQLFSARPVLGNGAYRSPIKGLYMCGSGTHPGGGVTGAPGHNAAHVILKDR</sequence>
<comment type="caution">
    <text evidence="5">The sequence shown here is derived from an EMBL/GenBank/DDBJ whole genome shotgun (WGS) entry which is preliminary data.</text>
</comment>
<reference evidence="5" key="1">
    <citation type="journal article" date="2020" name="mSystems">
        <title>Genome- and Community-Level Interaction Insights into Carbon Utilization and Element Cycling Functions of Hydrothermarchaeota in Hydrothermal Sediment.</title>
        <authorList>
            <person name="Zhou Z."/>
            <person name="Liu Y."/>
            <person name="Xu W."/>
            <person name="Pan J."/>
            <person name="Luo Z.H."/>
            <person name="Li M."/>
        </authorList>
    </citation>
    <scope>NUCLEOTIDE SEQUENCE [LARGE SCALE GENOMIC DNA]</scope>
    <source>
        <strain evidence="5">HyVt-489</strain>
    </source>
</reference>
<dbReference type="Gene3D" id="3.50.50.60">
    <property type="entry name" value="FAD/NAD(P)-binding domain"/>
    <property type="match status" value="2"/>
</dbReference>
<dbReference type="GO" id="GO:0016491">
    <property type="term" value="F:oxidoreductase activity"/>
    <property type="evidence" value="ECO:0007669"/>
    <property type="project" value="InterPro"/>
</dbReference>